<dbReference type="Gene3D" id="3.40.630.30">
    <property type="match status" value="1"/>
</dbReference>
<organism evidence="3 4">
    <name type="scientific">Streptomyces longisporoflavus</name>
    <dbReference type="NCBI Taxonomy" id="28044"/>
    <lineage>
        <taxon>Bacteria</taxon>
        <taxon>Bacillati</taxon>
        <taxon>Actinomycetota</taxon>
        <taxon>Actinomycetes</taxon>
        <taxon>Kitasatosporales</taxon>
        <taxon>Streptomycetaceae</taxon>
        <taxon>Streptomyces</taxon>
    </lineage>
</organism>
<evidence type="ECO:0000313" key="4">
    <source>
        <dbReference type="Proteomes" id="UP001610818"/>
    </source>
</evidence>
<evidence type="ECO:0000259" key="2">
    <source>
        <dbReference type="PROSITE" id="PS51186"/>
    </source>
</evidence>
<keyword evidence="3" id="KW-0012">Acyltransferase</keyword>
<dbReference type="Pfam" id="PF00583">
    <property type="entry name" value="Acetyltransf_1"/>
    <property type="match status" value="1"/>
</dbReference>
<name>A0ABW7R785_9ACTN</name>
<gene>
    <name evidence="3" type="ORF">ACH4F9_41325</name>
</gene>
<dbReference type="PANTHER" id="PTHR13947">
    <property type="entry name" value="GNAT FAMILY N-ACETYLTRANSFERASE"/>
    <property type="match status" value="1"/>
</dbReference>
<dbReference type="RefSeq" id="WP_397718375.1">
    <property type="nucleotide sequence ID" value="NZ_JBIRGN010000012.1"/>
</dbReference>
<comment type="caution">
    <text evidence="3">The sequence shown here is derived from an EMBL/GenBank/DDBJ whole genome shotgun (WGS) entry which is preliminary data.</text>
</comment>
<dbReference type="PANTHER" id="PTHR13947:SF37">
    <property type="entry name" value="LD18367P"/>
    <property type="match status" value="1"/>
</dbReference>
<dbReference type="EMBL" id="JBIRGQ010000012">
    <property type="protein sequence ID" value="MFH8551446.1"/>
    <property type="molecule type" value="Genomic_DNA"/>
</dbReference>
<dbReference type="InterPro" id="IPR016181">
    <property type="entry name" value="Acyl_CoA_acyltransferase"/>
</dbReference>
<dbReference type="InterPro" id="IPR000182">
    <property type="entry name" value="GNAT_dom"/>
</dbReference>
<dbReference type="GO" id="GO:0016746">
    <property type="term" value="F:acyltransferase activity"/>
    <property type="evidence" value="ECO:0007669"/>
    <property type="project" value="UniProtKB-KW"/>
</dbReference>
<feature type="domain" description="N-acetyltransferase" evidence="2">
    <location>
        <begin position="3"/>
        <end position="161"/>
    </location>
</feature>
<sequence>MGVQIREYSHLDEEHVLDLSLRAWAPVFASMRHVQGEELFLRLHGDWREYQRKAVQQVLSESAMQVWVAETDGRVAGFVAATVSEPDRLIGEVSMLAVDPDAQGSGIGARLTEHATAWLRDAGMQVAMIDTGGDPGHAPARHVYEKADYTLMPVARYFKAL</sequence>
<keyword evidence="1 3" id="KW-0808">Transferase</keyword>
<dbReference type="Proteomes" id="UP001610818">
    <property type="component" value="Unassembled WGS sequence"/>
</dbReference>
<proteinExistence type="predicted"/>
<dbReference type="CDD" id="cd04301">
    <property type="entry name" value="NAT_SF"/>
    <property type="match status" value="1"/>
</dbReference>
<reference evidence="3 4" key="1">
    <citation type="submission" date="2024-10" db="EMBL/GenBank/DDBJ databases">
        <title>The Natural Products Discovery Center: Release of the First 8490 Sequenced Strains for Exploring Actinobacteria Biosynthetic Diversity.</title>
        <authorList>
            <person name="Kalkreuter E."/>
            <person name="Kautsar S.A."/>
            <person name="Yang D."/>
            <person name="Bader C.D."/>
            <person name="Teijaro C.N."/>
            <person name="Fluegel L."/>
            <person name="Davis C.M."/>
            <person name="Simpson J.R."/>
            <person name="Lauterbach L."/>
            <person name="Steele A.D."/>
            <person name="Gui C."/>
            <person name="Meng S."/>
            <person name="Li G."/>
            <person name="Viehrig K."/>
            <person name="Ye F."/>
            <person name="Su P."/>
            <person name="Kiefer A.F."/>
            <person name="Nichols A."/>
            <person name="Cepeda A.J."/>
            <person name="Yan W."/>
            <person name="Fan B."/>
            <person name="Jiang Y."/>
            <person name="Adhikari A."/>
            <person name="Zheng C.-J."/>
            <person name="Schuster L."/>
            <person name="Cowan T.M."/>
            <person name="Smanski M.J."/>
            <person name="Chevrette M.G."/>
            <person name="De Carvalho L.P.S."/>
            <person name="Shen B."/>
        </authorList>
    </citation>
    <scope>NUCLEOTIDE SEQUENCE [LARGE SCALE GENOMIC DNA]</scope>
    <source>
        <strain evidence="3 4">NPDC017990</strain>
    </source>
</reference>
<accession>A0ABW7R785</accession>
<dbReference type="EC" id="2.3.-.-" evidence="3"/>
<dbReference type="SUPFAM" id="SSF55729">
    <property type="entry name" value="Acyl-CoA N-acyltransferases (Nat)"/>
    <property type="match status" value="1"/>
</dbReference>
<evidence type="ECO:0000256" key="1">
    <source>
        <dbReference type="ARBA" id="ARBA00022679"/>
    </source>
</evidence>
<protein>
    <submittedName>
        <fullName evidence="3">GNAT family N-acetyltransferase</fullName>
        <ecNumber evidence="3">2.3.-.-</ecNumber>
    </submittedName>
</protein>
<evidence type="ECO:0000313" key="3">
    <source>
        <dbReference type="EMBL" id="MFH8551446.1"/>
    </source>
</evidence>
<dbReference type="PROSITE" id="PS51186">
    <property type="entry name" value="GNAT"/>
    <property type="match status" value="1"/>
</dbReference>
<keyword evidence="4" id="KW-1185">Reference proteome</keyword>
<dbReference type="InterPro" id="IPR050769">
    <property type="entry name" value="NAT_camello-type"/>
</dbReference>